<protein>
    <submittedName>
        <fullName evidence="1">Uncharacterized protein</fullName>
    </submittedName>
</protein>
<keyword evidence="2" id="KW-1185">Reference proteome</keyword>
<accession>A0A2P5F4N2</accession>
<dbReference type="Proteomes" id="UP000237000">
    <property type="component" value="Unassembled WGS sequence"/>
</dbReference>
<dbReference type="EMBL" id="JXTC01000062">
    <property type="protein sequence ID" value="PON92758.1"/>
    <property type="molecule type" value="Genomic_DNA"/>
</dbReference>
<dbReference type="InParanoid" id="A0A2P5F4N2"/>
<gene>
    <name evidence="1" type="ORF">TorRG33x02_113560</name>
</gene>
<name>A0A2P5F4N2_TREOI</name>
<comment type="caution">
    <text evidence="1">The sequence shown here is derived from an EMBL/GenBank/DDBJ whole genome shotgun (WGS) entry which is preliminary data.</text>
</comment>
<evidence type="ECO:0000313" key="1">
    <source>
        <dbReference type="EMBL" id="PON92758.1"/>
    </source>
</evidence>
<dbReference type="AlphaFoldDB" id="A0A2P5F4N2"/>
<proteinExistence type="predicted"/>
<sequence length="111" mass="12575">MHRALGGNLKSSRHQDACGKKLQRSVSNGRDCLAFRRVGWVSVSFSAWLVTHFKVGPSDDSEKTRERGSRCRTLSSAPRYEGTFVNRVVRAGAFSEFRVQYFVACEICDWI</sequence>
<organism evidence="1 2">
    <name type="scientific">Trema orientale</name>
    <name type="common">Charcoal tree</name>
    <name type="synonym">Celtis orientalis</name>
    <dbReference type="NCBI Taxonomy" id="63057"/>
    <lineage>
        <taxon>Eukaryota</taxon>
        <taxon>Viridiplantae</taxon>
        <taxon>Streptophyta</taxon>
        <taxon>Embryophyta</taxon>
        <taxon>Tracheophyta</taxon>
        <taxon>Spermatophyta</taxon>
        <taxon>Magnoliopsida</taxon>
        <taxon>eudicotyledons</taxon>
        <taxon>Gunneridae</taxon>
        <taxon>Pentapetalae</taxon>
        <taxon>rosids</taxon>
        <taxon>fabids</taxon>
        <taxon>Rosales</taxon>
        <taxon>Cannabaceae</taxon>
        <taxon>Trema</taxon>
    </lineage>
</organism>
<reference evidence="2" key="1">
    <citation type="submission" date="2016-06" db="EMBL/GenBank/DDBJ databases">
        <title>Parallel loss of symbiosis genes in relatives of nitrogen-fixing non-legume Parasponia.</title>
        <authorList>
            <person name="Van Velzen R."/>
            <person name="Holmer R."/>
            <person name="Bu F."/>
            <person name="Rutten L."/>
            <person name="Van Zeijl A."/>
            <person name="Liu W."/>
            <person name="Santuari L."/>
            <person name="Cao Q."/>
            <person name="Sharma T."/>
            <person name="Shen D."/>
            <person name="Roswanjaya Y."/>
            <person name="Wardhani T."/>
            <person name="Kalhor M.S."/>
            <person name="Jansen J."/>
            <person name="Van den Hoogen J."/>
            <person name="Gungor B."/>
            <person name="Hartog M."/>
            <person name="Hontelez J."/>
            <person name="Verver J."/>
            <person name="Yang W.-C."/>
            <person name="Schijlen E."/>
            <person name="Repin R."/>
            <person name="Schilthuizen M."/>
            <person name="Schranz E."/>
            <person name="Heidstra R."/>
            <person name="Miyata K."/>
            <person name="Fedorova E."/>
            <person name="Kohlen W."/>
            <person name="Bisseling T."/>
            <person name="Smit S."/>
            <person name="Geurts R."/>
        </authorList>
    </citation>
    <scope>NUCLEOTIDE SEQUENCE [LARGE SCALE GENOMIC DNA]</scope>
    <source>
        <strain evidence="2">cv. RG33-2</strain>
    </source>
</reference>
<evidence type="ECO:0000313" key="2">
    <source>
        <dbReference type="Proteomes" id="UP000237000"/>
    </source>
</evidence>